<gene>
    <name evidence="2" type="ORF">ACFSYJ_04380</name>
</gene>
<keyword evidence="1" id="KW-0812">Transmembrane</keyword>
<sequence length="77" mass="8532">MNTRPPRVVLTIVMIVSLLVCVVFLLHHAGLGLYPDRMESWLDGNSWLMWTAAALTVGSALAIPPLALLNRHPDDDR</sequence>
<evidence type="ECO:0000256" key="1">
    <source>
        <dbReference type="SAM" id="Phobius"/>
    </source>
</evidence>
<keyword evidence="3" id="KW-1185">Reference proteome</keyword>
<evidence type="ECO:0000313" key="2">
    <source>
        <dbReference type="EMBL" id="MFD2457819.1"/>
    </source>
</evidence>
<dbReference type="Proteomes" id="UP001597419">
    <property type="component" value="Unassembled WGS sequence"/>
</dbReference>
<feature type="transmembrane region" description="Helical" evidence="1">
    <location>
        <begin position="47"/>
        <end position="69"/>
    </location>
</feature>
<protein>
    <recommendedName>
        <fullName evidence="4">DUF3180 domain-containing protein</fullName>
    </recommendedName>
</protein>
<comment type="caution">
    <text evidence="2">The sequence shown here is derived from an EMBL/GenBank/DDBJ whole genome shotgun (WGS) entry which is preliminary data.</text>
</comment>
<feature type="transmembrane region" description="Helical" evidence="1">
    <location>
        <begin position="7"/>
        <end position="27"/>
    </location>
</feature>
<accession>A0ABW5GFE0</accession>
<keyword evidence="1" id="KW-1133">Transmembrane helix</keyword>
<keyword evidence="1" id="KW-0472">Membrane</keyword>
<dbReference type="RefSeq" id="WP_345389503.1">
    <property type="nucleotide sequence ID" value="NZ_BAABHG010000003.1"/>
</dbReference>
<evidence type="ECO:0000313" key="3">
    <source>
        <dbReference type="Proteomes" id="UP001597419"/>
    </source>
</evidence>
<name>A0ABW5GFE0_9PSEU</name>
<reference evidence="3" key="1">
    <citation type="journal article" date="2019" name="Int. J. Syst. Evol. Microbiol.">
        <title>The Global Catalogue of Microorganisms (GCM) 10K type strain sequencing project: providing services to taxonomists for standard genome sequencing and annotation.</title>
        <authorList>
            <consortium name="The Broad Institute Genomics Platform"/>
            <consortium name="The Broad Institute Genome Sequencing Center for Infectious Disease"/>
            <person name="Wu L."/>
            <person name="Ma J."/>
        </authorList>
    </citation>
    <scope>NUCLEOTIDE SEQUENCE [LARGE SCALE GENOMIC DNA]</scope>
    <source>
        <strain evidence="3">CGMCC 4.7643</strain>
    </source>
</reference>
<dbReference type="EMBL" id="JBHUKU010000002">
    <property type="protein sequence ID" value="MFD2457819.1"/>
    <property type="molecule type" value="Genomic_DNA"/>
</dbReference>
<evidence type="ECO:0008006" key="4">
    <source>
        <dbReference type="Google" id="ProtNLM"/>
    </source>
</evidence>
<organism evidence="2 3">
    <name type="scientific">Amycolatopsis samaneae</name>
    <dbReference type="NCBI Taxonomy" id="664691"/>
    <lineage>
        <taxon>Bacteria</taxon>
        <taxon>Bacillati</taxon>
        <taxon>Actinomycetota</taxon>
        <taxon>Actinomycetes</taxon>
        <taxon>Pseudonocardiales</taxon>
        <taxon>Pseudonocardiaceae</taxon>
        <taxon>Amycolatopsis</taxon>
    </lineage>
</organism>
<proteinExistence type="predicted"/>